<dbReference type="AlphaFoldDB" id="A0A6G1CGC5"/>
<dbReference type="Proteomes" id="UP000479710">
    <property type="component" value="Unassembled WGS sequence"/>
</dbReference>
<feature type="region of interest" description="Disordered" evidence="1">
    <location>
        <begin position="1"/>
        <end position="46"/>
    </location>
</feature>
<comment type="caution">
    <text evidence="2">The sequence shown here is derived from an EMBL/GenBank/DDBJ whole genome shotgun (WGS) entry which is preliminary data.</text>
</comment>
<feature type="compositionally biased region" description="Gly residues" evidence="1">
    <location>
        <begin position="1"/>
        <end position="17"/>
    </location>
</feature>
<organism evidence="2 3">
    <name type="scientific">Oryza meyeriana var. granulata</name>
    <dbReference type="NCBI Taxonomy" id="110450"/>
    <lineage>
        <taxon>Eukaryota</taxon>
        <taxon>Viridiplantae</taxon>
        <taxon>Streptophyta</taxon>
        <taxon>Embryophyta</taxon>
        <taxon>Tracheophyta</taxon>
        <taxon>Spermatophyta</taxon>
        <taxon>Magnoliopsida</taxon>
        <taxon>Liliopsida</taxon>
        <taxon>Poales</taxon>
        <taxon>Poaceae</taxon>
        <taxon>BOP clade</taxon>
        <taxon>Oryzoideae</taxon>
        <taxon>Oryzeae</taxon>
        <taxon>Oryzinae</taxon>
        <taxon>Oryza</taxon>
        <taxon>Oryza meyeriana</taxon>
    </lineage>
</organism>
<proteinExistence type="predicted"/>
<feature type="compositionally biased region" description="Basic and acidic residues" evidence="1">
    <location>
        <begin position="28"/>
        <end position="37"/>
    </location>
</feature>
<gene>
    <name evidence="2" type="ORF">E2562_015564</name>
</gene>
<evidence type="ECO:0000256" key="1">
    <source>
        <dbReference type="SAM" id="MobiDB-lite"/>
    </source>
</evidence>
<evidence type="ECO:0000313" key="2">
    <source>
        <dbReference type="EMBL" id="KAF0899206.1"/>
    </source>
</evidence>
<name>A0A6G1CGC5_9ORYZ</name>
<sequence>MGGRSGARLGQGGGGCDGSNTASLLTTRSRDKGEKGGKAGGGERVQASSWCAWHAAAANGG</sequence>
<accession>A0A6G1CGC5</accession>
<protein>
    <submittedName>
        <fullName evidence="2">Uncharacterized protein</fullName>
    </submittedName>
</protein>
<keyword evidence="3" id="KW-1185">Reference proteome</keyword>
<dbReference type="EMBL" id="SPHZ02000009">
    <property type="protein sequence ID" value="KAF0899206.1"/>
    <property type="molecule type" value="Genomic_DNA"/>
</dbReference>
<evidence type="ECO:0000313" key="3">
    <source>
        <dbReference type="Proteomes" id="UP000479710"/>
    </source>
</evidence>
<reference evidence="2 3" key="1">
    <citation type="submission" date="2019-11" db="EMBL/GenBank/DDBJ databases">
        <title>Whole genome sequence of Oryza granulata.</title>
        <authorList>
            <person name="Li W."/>
        </authorList>
    </citation>
    <scope>NUCLEOTIDE SEQUENCE [LARGE SCALE GENOMIC DNA]</scope>
    <source>
        <strain evidence="3">cv. Menghai</strain>
        <tissue evidence="2">Leaf</tissue>
    </source>
</reference>